<evidence type="ECO:0000259" key="15">
    <source>
        <dbReference type="PROSITE" id="PS50157"/>
    </source>
</evidence>
<organism evidence="17">
    <name type="scientific">Eutreptiella gymnastica</name>
    <dbReference type="NCBI Taxonomy" id="73025"/>
    <lineage>
        <taxon>Eukaryota</taxon>
        <taxon>Discoba</taxon>
        <taxon>Euglenozoa</taxon>
        <taxon>Euglenida</taxon>
        <taxon>Spirocuta</taxon>
        <taxon>Euglenophyceae</taxon>
        <taxon>Eutreptiales</taxon>
        <taxon>Eutreptiaceae</taxon>
        <taxon>Eutreptiella</taxon>
    </lineage>
</organism>
<comment type="subcellular location">
    <subcellularLocation>
        <location evidence="3">Nucleus</location>
        <location evidence="3">PML body</location>
    </subcellularLocation>
</comment>
<dbReference type="PROSITE" id="PS00028">
    <property type="entry name" value="ZINC_FINGER_C2H2_1"/>
    <property type="match status" value="1"/>
</dbReference>
<keyword evidence="8" id="KW-0460">Magnesium</keyword>
<dbReference type="Gene3D" id="1.10.10.10">
    <property type="entry name" value="Winged helix-like DNA-binding domain superfamily/Winged helix DNA-binding domain"/>
    <property type="match status" value="1"/>
</dbReference>
<comment type="cofactor">
    <cofactor evidence="2">
        <name>Mg(2+)</name>
        <dbReference type="ChEBI" id="CHEBI:18420"/>
    </cofactor>
</comment>
<dbReference type="PANTHER" id="PTHR15822:SF4">
    <property type="entry name" value="TYROSYL-DNA PHOSPHODIESTERASE 2"/>
    <property type="match status" value="1"/>
</dbReference>
<evidence type="ECO:0000259" key="16">
    <source>
        <dbReference type="PROSITE" id="PS50961"/>
    </source>
</evidence>
<evidence type="ECO:0000256" key="9">
    <source>
        <dbReference type="ARBA" id="ARBA00022884"/>
    </source>
</evidence>
<dbReference type="InterPro" id="IPR036388">
    <property type="entry name" value="WH-like_DNA-bd_sf"/>
</dbReference>
<dbReference type="AlphaFoldDB" id="A0A7S1JGB0"/>
<evidence type="ECO:0000256" key="7">
    <source>
        <dbReference type="ARBA" id="ARBA00022801"/>
    </source>
</evidence>
<keyword evidence="11" id="KW-0539">Nucleus</keyword>
<reference evidence="17" key="1">
    <citation type="submission" date="2021-01" db="EMBL/GenBank/DDBJ databases">
        <authorList>
            <person name="Corre E."/>
            <person name="Pelletier E."/>
            <person name="Niang G."/>
            <person name="Scheremetjew M."/>
            <person name="Finn R."/>
            <person name="Kale V."/>
            <person name="Holt S."/>
            <person name="Cochrane G."/>
            <person name="Meng A."/>
            <person name="Brown T."/>
            <person name="Cohen L."/>
        </authorList>
    </citation>
    <scope>NUCLEOTIDE SEQUENCE</scope>
    <source>
        <strain evidence="17">NIES-381</strain>
    </source>
</reference>
<evidence type="ECO:0000256" key="13">
    <source>
        <dbReference type="PROSITE-ProRule" id="PRU00332"/>
    </source>
</evidence>
<feature type="compositionally biased region" description="Pro residues" evidence="14">
    <location>
        <begin position="478"/>
        <end position="487"/>
    </location>
</feature>
<evidence type="ECO:0000256" key="3">
    <source>
        <dbReference type="ARBA" id="ARBA00004322"/>
    </source>
</evidence>
<dbReference type="InterPro" id="IPR036390">
    <property type="entry name" value="WH_DNA-bd_sf"/>
</dbReference>
<evidence type="ECO:0000256" key="6">
    <source>
        <dbReference type="ARBA" id="ARBA00022763"/>
    </source>
</evidence>
<keyword evidence="12" id="KW-0862">Zinc</keyword>
<feature type="domain" description="HTH La-type RNA-binding" evidence="16">
    <location>
        <begin position="13"/>
        <end position="108"/>
    </location>
</feature>
<feature type="compositionally biased region" description="Pro residues" evidence="14">
    <location>
        <begin position="573"/>
        <end position="614"/>
    </location>
</feature>
<dbReference type="SUPFAM" id="SSF56219">
    <property type="entry name" value="DNase I-like"/>
    <property type="match status" value="1"/>
</dbReference>
<keyword evidence="9 13" id="KW-0694">RNA-binding</keyword>
<gene>
    <name evidence="17" type="ORF">EGYM00392_LOCUS54074</name>
</gene>
<dbReference type="PRINTS" id="PR01217">
    <property type="entry name" value="PRICHEXTENSN"/>
</dbReference>
<dbReference type="PROSITE" id="PS50961">
    <property type="entry name" value="HTH_LA"/>
    <property type="match status" value="1"/>
</dbReference>
<dbReference type="Gene3D" id="3.60.10.10">
    <property type="entry name" value="Endonuclease/exonuclease/phosphatase"/>
    <property type="match status" value="1"/>
</dbReference>
<dbReference type="Pfam" id="PF05383">
    <property type="entry name" value="La"/>
    <property type="match status" value="1"/>
</dbReference>
<dbReference type="PANTHER" id="PTHR15822">
    <property type="entry name" value="TRAF AND TNF RECEPTOR-ASSOCIATED PROTEIN"/>
    <property type="match status" value="1"/>
</dbReference>
<keyword evidence="5" id="KW-0479">Metal-binding</keyword>
<dbReference type="GO" id="GO:0003697">
    <property type="term" value="F:single-stranded DNA binding"/>
    <property type="evidence" value="ECO:0007669"/>
    <property type="project" value="TreeGrafter"/>
</dbReference>
<dbReference type="Pfam" id="PF03372">
    <property type="entry name" value="Exo_endo_phos"/>
    <property type="match status" value="1"/>
</dbReference>
<keyword evidence="6" id="KW-0227">DNA damage</keyword>
<sequence length="623" mass="70358">MTPTSNGISPSPPRGKEQLYEDIVRAVEYIFGDNNLPYDFFYLSQADQSQGVPMSYVLNNPMIKRLTADPLQIQEALAKSWLVQVHPLESDPTGLKVTRHVPLLPRLAVVAQATLENGIRKRLSRRTKSSADPESEGKKMVDDLACQVCGQSFETTAGLRHHCQSRAHQEMATCDLHVLQFVDGCWQPVQADTLPSPHHVDGTRISMVTFNILFDFYYQDQIFSPQRYNAVLESLCETEADIIGLQEVTPLFVEMLMQQPWLQRSYFVSEVSSVAIQPFGQVILSRIPLVSVQLYHMNKVKTALFGHLMIGAVDHAFCVCHLVSNFSAAADIHSMRQAHLDTIFWELSQRAENSFVLGDFNFGDEEGNYTIEPYRDVWKDLRGPDVGYTYDIDGNSLAKITMKEDSLSRRYDRILSHSSILRPIHIELSGTRACTVKVPAPPGPPKAHMLNLSDHYGVLCVSMLCLGHAPAPSHEPPHPTPYPPQPVHPHTSMQTYHEPPAQAHAYNSSNRAAHQHQQPHHHNGYAPPNSYTAPPSNGYPPHAGSYYQPPTPHEMHPSLHPHYAPPYTHDPHQPPYAPYQPYPQYPQPYPPHQYPQPYPPYQQDPGQYPYPDPTNPHYYQGTY</sequence>
<dbReference type="SUPFAM" id="SSF46785">
    <property type="entry name" value="Winged helix' DNA-binding domain"/>
    <property type="match status" value="1"/>
</dbReference>
<evidence type="ECO:0008006" key="18">
    <source>
        <dbReference type="Google" id="ProtNLM"/>
    </source>
</evidence>
<dbReference type="InterPro" id="IPR051547">
    <property type="entry name" value="TDP2-like"/>
</dbReference>
<name>A0A7S1JGB0_9EUGL</name>
<dbReference type="SMART" id="SM00715">
    <property type="entry name" value="LA"/>
    <property type="match status" value="1"/>
</dbReference>
<dbReference type="GO" id="GO:0005737">
    <property type="term" value="C:cytoplasm"/>
    <property type="evidence" value="ECO:0007669"/>
    <property type="project" value="TreeGrafter"/>
</dbReference>
<evidence type="ECO:0000256" key="2">
    <source>
        <dbReference type="ARBA" id="ARBA00001946"/>
    </source>
</evidence>
<dbReference type="InterPro" id="IPR005135">
    <property type="entry name" value="Endo/exonuclease/phosphatase"/>
</dbReference>
<dbReference type="GO" id="GO:0003723">
    <property type="term" value="F:RNA binding"/>
    <property type="evidence" value="ECO:0007669"/>
    <property type="project" value="UniProtKB-UniRule"/>
</dbReference>
<proteinExistence type="predicted"/>
<evidence type="ECO:0000256" key="12">
    <source>
        <dbReference type="PROSITE-ProRule" id="PRU00042"/>
    </source>
</evidence>
<dbReference type="CDD" id="cd09080">
    <property type="entry name" value="TDP2"/>
    <property type="match status" value="1"/>
</dbReference>
<evidence type="ECO:0000313" key="17">
    <source>
        <dbReference type="EMBL" id="CAD9042892.1"/>
    </source>
</evidence>
<dbReference type="GO" id="GO:0070260">
    <property type="term" value="F:5'-tyrosyl-DNA phosphodiesterase activity"/>
    <property type="evidence" value="ECO:0007669"/>
    <property type="project" value="TreeGrafter"/>
</dbReference>
<keyword evidence="4" id="KW-0540">Nuclease</keyword>
<comment type="cofactor">
    <cofactor evidence="1">
        <name>Mn(2+)</name>
        <dbReference type="ChEBI" id="CHEBI:29035"/>
    </cofactor>
</comment>
<dbReference type="EMBL" id="HBGA01148074">
    <property type="protein sequence ID" value="CAD9042892.1"/>
    <property type="molecule type" value="Transcribed_RNA"/>
</dbReference>
<evidence type="ECO:0000256" key="5">
    <source>
        <dbReference type="ARBA" id="ARBA00022723"/>
    </source>
</evidence>
<evidence type="ECO:0000256" key="8">
    <source>
        <dbReference type="ARBA" id="ARBA00022842"/>
    </source>
</evidence>
<feature type="domain" description="C2H2-type" evidence="15">
    <location>
        <begin position="144"/>
        <end position="173"/>
    </location>
</feature>
<keyword evidence="7" id="KW-0378">Hydrolase</keyword>
<dbReference type="GO" id="GO:0008270">
    <property type="term" value="F:zinc ion binding"/>
    <property type="evidence" value="ECO:0007669"/>
    <property type="project" value="UniProtKB-KW"/>
</dbReference>
<dbReference type="GO" id="GO:0006302">
    <property type="term" value="P:double-strand break repair"/>
    <property type="evidence" value="ECO:0007669"/>
    <property type="project" value="TreeGrafter"/>
</dbReference>
<dbReference type="InterPro" id="IPR013087">
    <property type="entry name" value="Znf_C2H2_type"/>
</dbReference>
<keyword evidence="12" id="KW-0863">Zinc-finger</keyword>
<evidence type="ECO:0000256" key="14">
    <source>
        <dbReference type="SAM" id="MobiDB-lite"/>
    </source>
</evidence>
<accession>A0A7S1JGB0</accession>
<dbReference type="PROSITE" id="PS50157">
    <property type="entry name" value="ZINC_FINGER_C2H2_2"/>
    <property type="match status" value="1"/>
</dbReference>
<dbReference type="GO" id="GO:0004518">
    <property type="term" value="F:nuclease activity"/>
    <property type="evidence" value="ECO:0007669"/>
    <property type="project" value="UniProtKB-KW"/>
</dbReference>
<dbReference type="InterPro" id="IPR036691">
    <property type="entry name" value="Endo/exonu/phosph_ase_sf"/>
</dbReference>
<evidence type="ECO:0000256" key="10">
    <source>
        <dbReference type="ARBA" id="ARBA00023204"/>
    </source>
</evidence>
<evidence type="ECO:0000256" key="11">
    <source>
        <dbReference type="ARBA" id="ARBA00023242"/>
    </source>
</evidence>
<protein>
    <recommendedName>
        <fullName evidence="18">C2H2-type domain-containing protein</fullName>
    </recommendedName>
</protein>
<evidence type="ECO:0000256" key="1">
    <source>
        <dbReference type="ARBA" id="ARBA00001936"/>
    </source>
</evidence>
<feature type="compositionally biased region" description="Basic residues" evidence="14">
    <location>
        <begin position="513"/>
        <end position="523"/>
    </location>
</feature>
<keyword evidence="10" id="KW-0234">DNA repair</keyword>
<evidence type="ECO:0000256" key="4">
    <source>
        <dbReference type="ARBA" id="ARBA00022722"/>
    </source>
</evidence>
<dbReference type="InterPro" id="IPR006630">
    <property type="entry name" value="La_HTH"/>
</dbReference>
<feature type="region of interest" description="Disordered" evidence="14">
    <location>
        <begin position="471"/>
        <end position="623"/>
    </location>
</feature>